<dbReference type="Gene3D" id="1.10.287.130">
    <property type="match status" value="1"/>
</dbReference>
<dbReference type="InterPro" id="IPR013655">
    <property type="entry name" value="PAS_fold_3"/>
</dbReference>
<reference evidence="21 22" key="1">
    <citation type="submission" date="2019-01" db="EMBL/GenBank/DDBJ databases">
        <title>Lacunisphaera sp. strain TWA-58.</title>
        <authorList>
            <person name="Chen W.-M."/>
        </authorList>
    </citation>
    <scope>NUCLEOTIDE SEQUENCE [LARGE SCALE GENOMIC DNA]</scope>
    <source>
        <strain evidence="21 22">TWA-58</strain>
    </source>
</reference>
<feature type="modified residue" description="4-aspartylphosphate" evidence="14">
    <location>
        <position position="812"/>
    </location>
</feature>
<sequence>MPITPHTLDEIARKPTSNPHLPATFLVSGVLLVIGGFVSLWLSTGEMRGQGTILAYAGVCAVIALIALAYAGWSLLRGLNKQDEDQLVLTALAQLKAIWDSAPLSIILFDPHDPKVPVKIVDCNPRACELHGYSREQMIGQSIDLLEAHPWAHRTPNWIEQFRIKRRYEGESEHKRRDGSTFWIEYFTSLIVVEGREYVLGMDRDCTARKLAEQALRASEERWQLAVAGSNEGVWDWQIEEDSFWFSPRWKSMLGFFDDQLPNQRSVWMDRIHPDDRNLVENAITTHLMQNTAILHCEYRILHQDGSWIWALVRGKALFGEDGRPRRMVGTQTDITRQKQAEAELRQAKDTAESADRAKSEFLAVMSHEIRTPMNGVLGFTNLLLDTPMNAEQRDWLTTIRSSGEALLTLINDILDFSKIESGNMEFDQHPVSVRRTIEEVLDLLWSKANEKRIELLHWIESDVPDWILTDGTRMRQVLVNLIGNAIKFTTKGEVEVRVSLLPADGERKSPLLVINVRDTGEGIPADRVHRLFKPFSQADSSTTRKYGGSGLGLAISRNLANLLGGDIVLASSSGSGSVFSFSLAANPTTAPADAFESPVPVQPGVALEGRKALIVDDNEANRRILTSLLQRWGLTTVSFEHPVAAIEYLRSHDEPDLGVLDMMMPDMNGVELAARLHALPGHEQLPLILLSSISREDLRAFNPMEQFNVVLTKPLRQNLLLEALNKTLAAPDKPASTGSQPPMVAPRAPQLDPSLSKVVPLRILVAEDNLVNQKLIAGLLRRLGYTPQIVGHGQACLEALNRDRYDLVLMDCQMPEMDGYEATGRIRRGEAGEHHRDIRIIALTAAAMAGDRERCLEAGMNDYLTKPIQAPEIIRLITASPATPQSPA</sequence>
<evidence type="ECO:0000256" key="5">
    <source>
        <dbReference type="ARBA" id="ARBA00022553"/>
    </source>
</evidence>
<proteinExistence type="predicted"/>
<dbReference type="InterPro" id="IPR005467">
    <property type="entry name" value="His_kinase_dom"/>
</dbReference>
<comment type="caution">
    <text evidence="21">The sequence shown here is derived from an EMBL/GenBank/DDBJ whole genome shotgun (WGS) entry which is preliminary data.</text>
</comment>
<dbReference type="SUPFAM" id="SSF55785">
    <property type="entry name" value="PYP-like sensor domain (PAS domain)"/>
    <property type="match status" value="2"/>
</dbReference>
<keyword evidence="5 14" id="KW-0597">Phosphoprotein</keyword>
<feature type="domain" description="Response regulatory" evidence="18">
    <location>
        <begin position="612"/>
        <end position="729"/>
    </location>
</feature>
<dbReference type="CDD" id="cd16922">
    <property type="entry name" value="HATPase_EvgS-ArcB-TorS-like"/>
    <property type="match status" value="1"/>
</dbReference>
<dbReference type="PROSITE" id="PS50113">
    <property type="entry name" value="PAC"/>
    <property type="match status" value="2"/>
</dbReference>
<dbReference type="PROSITE" id="PS50112">
    <property type="entry name" value="PAS"/>
    <property type="match status" value="2"/>
</dbReference>
<dbReference type="Proteomes" id="UP000290218">
    <property type="component" value="Unassembled WGS sequence"/>
</dbReference>
<dbReference type="CDD" id="cd00082">
    <property type="entry name" value="HisKA"/>
    <property type="match status" value="1"/>
</dbReference>
<dbReference type="InterPro" id="IPR003661">
    <property type="entry name" value="HisK_dim/P_dom"/>
</dbReference>
<dbReference type="CDD" id="cd17546">
    <property type="entry name" value="REC_hyHK_CKI1_RcsC-like"/>
    <property type="match status" value="1"/>
</dbReference>
<dbReference type="InterPro" id="IPR000700">
    <property type="entry name" value="PAS-assoc_C"/>
</dbReference>
<dbReference type="Gene3D" id="3.40.50.2300">
    <property type="match status" value="2"/>
</dbReference>
<feature type="transmembrane region" description="Helical" evidence="16">
    <location>
        <begin position="54"/>
        <end position="76"/>
    </location>
</feature>
<dbReference type="InterPro" id="IPR036097">
    <property type="entry name" value="HisK_dim/P_sf"/>
</dbReference>
<feature type="region of interest" description="Disordered" evidence="15">
    <location>
        <begin position="731"/>
        <end position="752"/>
    </location>
</feature>
<comment type="catalytic activity">
    <reaction evidence="1">
        <text>ATP + protein L-histidine = ADP + protein N-phospho-L-histidine.</text>
        <dbReference type="EC" id="2.7.13.3"/>
    </reaction>
</comment>
<protein>
    <recommendedName>
        <fullName evidence="3">histidine kinase</fullName>
        <ecNumber evidence="3">2.7.13.3</ecNumber>
    </recommendedName>
</protein>
<dbReference type="FunFam" id="1.10.287.130:FF:000003">
    <property type="entry name" value="Histidine kinase"/>
    <property type="match status" value="1"/>
</dbReference>
<evidence type="ECO:0000256" key="1">
    <source>
        <dbReference type="ARBA" id="ARBA00000085"/>
    </source>
</evidence>
<evidence type="ECO:0000259" key="20">
    <source>
        <dbReference type="PROSITE" id="PS50113"/>
    </source>
</evidence>
<feature type="modified residue" description="4-aspartylphosphate" evidence="14">
    <location>
        <position position="662"/>
    </location>
</feature>
<evidence type="ECO:0000259" key="19">
    <source>
        <dbReference type="PROSITE" id="PS50112"/>
    </source>
</evidence>
<evidence type="ECO:0000256" key="7">
    <source>
        <dbReference type="ARBA" id="ARBA00022692"/>
    </source>
</evidence>
<evidence type="ECO:0000256" key="15">
    <source>
        <dbReference type="SAM" id="MobiDB-lite"/>
    </source>
</evidence>
<evidence type="ECO:0000256" key="6">
    <source>
        <dbReference type="ARBA" id="ARBA00022679"/>
    </source>
</evidence>
<evidence type="ECO:0000259" key="18">
    <source>
        <dbReference type="PROSITE" id="PS50110"/>
    </source>
</evidence>
<dbReference type="InterPro" id="IPR001610">
    <property type="entry name" value="PAC"/>
</dbReference>
<dbReference type="Gene3D" id="3.30.565.10">
    <property type="entry name" value="Histidine kinase-like ATPase, C-terminal domain"/>
    <property type="match status" value="1"/>
</dbReference>
<dbReference type="GO" id="GO:0000155">
    <property type="term" value="F:phosphorelay sensor kinase activity"/>
    <property type="evidence" value="ECO:0007669"/>
    <property type="project" value="InterPro"/>
</dbReference>
<feature type="domain" description="Histidine kinase" evidence="17">
    <location>
        <begin position="365"/>
        <end position="588"/>
    </location>
</feature>
<dbReference type="InterPro" id="IPR000014">
    <property type="entry name" value="PAS"/>
</dbReference>
<name>A0A4Q1C754_9BACT</name>
<keyword evidence="13 16" id="KW-0472">Membrane</keyword>
<dbReference type="Pfam" id="PF02518">
    <property type="entry name" value="HATPase_c"/>
    <property type="match status" value="1"/>
</dbReference>
<feature type="domain" description="PAS" evidence="19">
    <location>
        <begin position="219"/>
        <end position="291"/>
    </location>
</feature>
<feature type="domain" description="Response regulatory" evidence="18">
    <location>
        <begin position="763"/>
        <end position="882"/>
    </location>
</feature>
<feature type="domain" description="PAC" evidence="20">
    <location>
        <begin position="168"/>
        <end position="218"/>
    </location>
</feature>
<dbReference type="SUPFAM" id="SSF55874">
    <property type="entry name" value="ATPase domain of HSP90 chaperone/DNA topoisomerase II/histidine kinase"/>
    <property type="match status" value="1"/>
</dbReference>
<dbReference type="Pfam" id="PF00072">
    <property type="entry name" value="Response_reg"/>
    <property type="match status" value="2"/>
</dbReference>
<dbReference type="PANTHER" id="PTHR45339">
    <property type="entry name" value="HYBRID SIGNAL TRANSDUCTION HISTIDINE KINASE J"/>
    <property type="match status" value="1"/>
</dbReference>
<keyword evidence="11 16" id="KW-1133">Transmembrane helix</keyword>
<keyword evidence="22" id="KW-1185">Reference proteome</keyword>
<evidence type="ECO:0000256" key="11">
    <source>
        <dbReference type="ARBA" id="ARBA00022989"/>
    </source>
</evidence>
<dbReference type="Pfam" id="PF13426">
    <property type="entry name" value="PAS_9"/>
    <property type="match status" value="1"/>
</dbReference>
<dbReference type="AlphaFoldDB" id="A0A4Q1C754"/>
<evidence type="ECO:0000256" key="9">
    <source>
        <dbReference type="ARBA" id="ARBA00022777"/>
    </source>
</evidence>
<dbReference type="PANTHER" id="PTHR45339:SF1">
    <property type="entry name" value="HYBRID SIGNAL TRANSDUCTION HISTIDINE KINASE J"/>
    <property type="match status" value="1"/>
</dbReference>
<dbReference type="RefSeq" id="WP_129046087.1">
    <property type="nucleotide sequence ID" value="NZ_SDHX01000001.1"/>
</dbReference>
<dbReference type="PRINTS" id="PR00344">
    <property type="entry name" value="BCTRLSENSOR"/>
</dbReference>
<feature type="domain" description="PAC" evidence="20">
    <location>
        <begin position="295"/>
        <end position="347"/>
    </location>
</feature>
<dbReference type="SMART" id="SM00448">
    <property type="entry name" value="REC"/>
    <property type="match status" value="2"/>
</dbReference>
<dbReference type="PROSITE" id="PS50109">
    <property type="entry name" value="HIS_KIN"/>
    <property type="match status" value="1"/>
</dbReference>
<keyword evidence="7 16" id="KW-0812">Transmembrane</keyword>
<keyword evidence="12" id="KW-0902">Two-component regulatory system</keyword>
<organism evidence="21 22">
    <name type="scientific">Oleiharenicola lentus</name>
    <dbReference type="NCBI Taxonomy" id="2508720"/>
    <lineage>
        <taxon>Bacteria</taxon>
        <taxon>Pseudomonadati</taxon>
        <taxon>Verrucomicrobiota</taxon>
        <taxon>Opitutia</taxon>
        <taxon>Opitutales</taxon>
        <taxon>Opitutaceae</taxon>
        <taxon>Oleiharenicola</taxon>
    </lineage>
</organism>
<keyword evidence="4" id="KW-1003">Cell membrane</keyword>
<dbReference type="OrthoDB" id="9790669at2"/>
<evidence type="ECO:0000256" key="2">
    <source>
        <dbReference type="ARBA" id="ARBA00004651"/>
    </source>
</evidence>
<evidence type="ECO:0000313" key="21">
    <source>
        <dbReference type="EMBL" id="RXK54723.1"/>
    </source>
</evidence>
<dbReference type="PROSITE" id="PS50110">
    <property type="entry name" value="RESPONSE_REGULATORY"/>
    <property type="match status" value="2"/>
</dbReference>
<dbReference type="SMART" id="SM00388">
    <property type="entry name" value="HisKA"/>
    <property type="match status" value="1"/>
</dbReference>
<dbReference type="SMART" id="SM00091">
    <property type="entry name" value="PAS"/>
    <property type="match status" value="2"/>
</dbReference>
<keyword evidence="10" id="KW-0067">ATP-binding</keyword>
<dbReference type="InterPro" id="IPR035965">
    <property type="entry name" value="PAS-like_dom_sf"/>
</dbReference>
<evidence type="ECO:0000256" key="16">
    <source>
        <dbReference type="SAM" id="Phobius"/>
    </source>
</evidence>
<evidence type="ECO:0000256" key="14">
    <source>
        <dbReference type="PROSITE-ProRule" id="PRU00169"/>
    </source>
</evidence>
<evidence type="ECO:0000313" key="22">
    <source>
        <dbReference type="Proteomes" id="UP000290218"/>
    </source>
</evidence>
<evidence type="ECO:0000256" key="13">
    <source>
        <dbReference type="ARBA" id="ARBA00023136"/>
    </source>
</evidence>
<dbReference type="InterPro" id="IPR004358">
    <property type="entry name" value="Sig_transdc_His_kin-like_C"/>
</dbReference>
<dbReference type="Gene3D" id="3.30.450.20">
    <property type="entry name" value="PAS domain"/>
    <property type="match status" value="2"/>
</dbReference>
<dbReference type="Pfam" id="PF08447">
    <property type="entry name" value="PAS_3"/>
    <property type="match status" value="1"/>
</dbReference>
<dbReference type="SMART" id="SM00086">
    <property type="entry name" value="PAC"/>
    <property type="match status" value="2"/>
</dbReference>
<keyword evidence="8" id="KW-0547">Nucleotide-binding</keyword>
<evidence type="ECO:0000256" key="8">
    <source>
        <dbReference type="ARBA" id="ARBA00022741"/>
    </source>
</evidence>
<dbReference type="InterPro" id="IPR036890">
    <property type="entry name" value="HATPase_C_sf"/>
</dbReference>
<dbReference type="EC" id="2.7.13.3" evidence="3"/>
<dbReference type="SUPFAM" id="SSF52172">
    <property type="entry name" value="CheY-like"/>
    <property type="match status" value="2"/>
</dbReference>
<evidence type="ECO:0000256" key="10">
    <source>
        <dbReference type="ARBA" id="ARBA00022840"/>
    </source>
</evidence>
<keyword evidence="6" id="KW-0808">Transferase</keyword>
<feature type="domain" description="PAS" evidence="19">
    <location>
        <begin position="91"/>
        <end position="147"/>
    </location>
</feature>
<evidence type="ECO:0000256" key="12">
    <source>
        <dbReference type="ARBA" id="ARBA00023012"/>
    </source>
</evidence>
<dbReference type="NCBIfam" id="TIGR00229">
    <property type="entry name" value="sensory_box"/>
    <property type="match status" value="2"/>
</dbReference>
<dbReference type="InterPro" id="IPR011006">
    <property type="entry name" value="CheY-like_superfamily"/>
</dbReference>
<dbReference type="GO" id="GO:0005524">
    <property type="term" value="F:ATP binding"/>
    <property type="evidence" value="ECO:0007669"/>
    <property type="project" value="UniProtKB-KW"/>
</dbReference>
<dbReference type="SMART" id="SM00387">
    <property type="entry name" value="HATPase_c"/>
    <property type="match status" value="1"/>
</dbReference>
<dbReference type="InterPro" id="IPR001789">
    <property type="entry name" value="Sig_transdc_resp-reg_receiver"/>
</dbReference>
<evidence type="ECO:0000259" key="17">
    <source>
        <dbReference type="PROSITE" id="PS50109"/>
    </source>
</evidence>
<dbReference type="InterPro" id="IPR003594">
    <property type="entry name" value="HATPase_dom"/>
</dbReference>
<gene>
    <name evidence="21" type="ORF">ESB00_02175</name>
</gene>
<dbReference type="GO" id="GO:0005886">
    <property type="term" value="C:plasma membrane"/>
    <property type="evidence" value="ECO:0007669"/>
    <property type="project" value="UniProtKB-SubCell"/>
</dbReference>
<dbReference type="CDD" id="cd00130">
    <property type="entry name" value="PAS"/>
    <property type="match status" value="2"/>
</dbReference>
<dbReference type="Pfam" id="PF00512">
    <property type="entry name" value="HisKA"/>
    <property type="match status" value="1"/>
</dbReference>
<dbReference type="EMBL" id="SDHX01000001">
    <property type="protein sequence ID" value="RXK54723.1"/>
    <property type="molecule type" value="Genomic_DNA"/>
</dbReference>
<feature type="transmembrane region" description="Helical" evidence="16">
    <location>
        <begin position="20"/>
        <end position="42"/>
    </location>
</feature>
<dbReference type="SUPFAM" id="SSF47384">
    <property type="entry name" value="Homodimeric domain of signal transducing histidine kinase"/>
    <property type="match status" value="1"/>
</dbReference>
<comment type="subcellular location">
    <subcellularLocation>
        <location evidence="2">Cell membrane</location>
        <topology evidence="2">Multi-pass membrane protein</topology>
    </subcellularLocation>
</comment>
<evidence type="ECO:0000256" key="3">
    <source>
        <dbReference type="ARBA" id="ARBA00012438"/>
    </source>
</evidence>
<dbReference type="FunFam" id="3.30.565.10:FF:000010">
    <property type="entry name" value="Sensor histidine kinase RcsC"/>
    <property type="match status" value="1"/>
</dbReference>
<accession>A0A4Q1C754</accession>
<evidence type="ECO:0000256" key="4">
    <source>
        <dbReference type="ARBA" id="ARBA00022475"/>
    </source>
</evidence>
<keyword evidence="9 21" id="KW-0418">Kinase</keyword>